<gene>
    <name evidence="2" type="ORF">UPYG_G00236780</name>
</gene>
<dbReference type="EMBL" id="JAGEUA010000007">
    <property type="protein sequence ID" value="KAL0970073.1"/>
    <property type="molecule type" value="Genomic_DNA"/>
</dbReference>
<keyword evidence="3" id="KW-1185">Reference proteome</keyword>
<dbReference type="AlphaFoldDB" id="A0ABD0WJB7"/>
<dbReference type="PANTHER" id="PTHR33104">
    <property type="entry name" value="SI:DKEY-29D5.2"/>
    <property type="match status" value="1"/>
</dbReference>
<accession>A0ABD0WJB7</accession>
<comment type="caution">
    <text evidence="2">The sequence shown here is derived from an EMBL/GenBank/DDBJ whole genome shotgun (WGS) entry which is preliminary data.</text>
</comment>
<organism evidence="2 3">
    <name type="scientific">Umbra pygmaea</name>
    <name type="common">Eastern mudminnow</name>
    <dbReference type="NCBI Taxonomy" id="75934"/>
    <lineage>
        <taxon>Eukaryota</taxon>
        <taxon>Metazoa</taxon>
        <taxon>Chordata</taxon>
        <taxon>Craniata</taxon>
        <taxon>Vertebrata</taxon>
        <taxon>Euteleostomi</taxon>
        <taxon>Actinopterygii</taxon>
        <taxon>Neopterygii</taxon>
        <taxon>Teleostei</taxon>
        <taxon>Protacanthopterygii</taxon>
        <taxon>Esociformes</taxon>
        <taxon>Umbridae</taxon>
        <taxon>Umbra</taxon>
    </lineage>
</organism>
<dbReference type="PANTHER" id="PTHR33104:SF2">
    <property type="entry name" value="CXC3 LIKE CYSTEINE CLUSTER DOMAIN-CONTAINING PROTEIN"/>
    <property type="match status" value="1"/>
</dbReference>
<name>A0ABD0WJB7_UMBPY</name>
<proteinExistence type="predicted"/>
<sequence>MHSKAHTARCKVRWGGRNQDGEEVEQVNSFLSRAALVTKYMTKAGRENMLTQQAMGWNKKKTVNLHHVLARRYIKISERAKLEAASFSDLRQKNDINEQTAQQWVCDVQQWAVTDPGSTSQQGSTEDLRAEIESITVGLLRKKQDLYRQHDSNQIRQRKRRKIRELKIKLREKILLYNAIEEDTIDEELASNLTEDYILPWERCEDGMEEQSILVKEMSQHITSLRKEIKGVEKLKENIRIGYSGDTSEDAAAGWKSVLMWRSAALKSLCQQAVSTYSAILDEIQTQETECRTDTDDEYDLSRPESEKD</sequence>
<feature type="region of interest" description="Disordered" evidence="1">
    <location>
        <begin position="289"/>
        <end position="309"/>
    </location>
</feature>
<evidence type="ECO:0000313" key="2">
    <source>
        <dbReference type="EMBL" id="KAL0970073.1"/>
    </source>
</evidence>
<reference evidence="2 3" key="1">
    <citation type="submission" date="2024-06" db="EMBL/GenBank/DDBJ databases">
        <authorList>
            <person name="Pan Q."/>
            <person name="Wen M."/>
            <person name="Jouanno E."/>
            <person name="Zahm M."/>
            <person name="Klopp C."/>
            <person name="Cabau C."/>
            <person name="Louis A."/>
            <person name="Berthelot C."/>
            <person name="Parey E."/>
            <person name="Roest Crollius H."/>
            <person name="Montfort J."/>
            <person name="Robinson-Rechavi M."/>
            <person name="Bouchez O."/>
            <person name="Lampietro C."/>
            <person name="Lopez Roques C."/>
            <person name="Donnadieu C."/>
            <person name="Postlethwait J."/>
            <person name="Bobe J."/>
            <person name="Verreycken H."/>
            <person name="Guiguen Y."/>
        </authorList>
    </citation>
    <scope>NUCLEOTIDE SEQUENCE [LARGE SCALE GENOMIC DNA]</scope>
    <source>
        <strain evidence="2">Up_M1</strain>
        <tissue evidence="2">Testis</tissue>
    </source>
</reference>
<protein>
    <submittedName>
        <fullName evidence="2">Uncharacterized protein</fullName>
    </submittedName>
</protein>
<evidence type="ECO:0000256" key="1">
    <source>
        <dbReference type="SAM" id="MobiDB-lite"/>
    </source>
</evidence>
<dbReference type="Proteomes" id="UP001557470">
    <property type="component" value="Unassembled WGS sequence"/>
</dbReference>
<evidence type="ECO:0000313" key="3">
    <source>
        <dbReference type="Proteomes" id="UP001557470"/>
    </source>
</evidence>